<organism evidence="1 2">
    <name type="scientific">Colletotrichum incanum</name>
    <name type="common">Soybean anthracnose fungus</name>
    <dbReference type="NCBI Taxonomy" id="1573173"/>
    <lineage>
        <taxon>Eukaryota</taxon>
        <taxon>Fungi</taxon>
        <taxon>Dikarya</taxon>
        <taxon>Ascomycota</taxon>
        <taxon>Pezizomycotina</taxon>
        <taxon>Sordariomycetes</taxon>
        <taxon>Hypocreomycetidae</taxon>
        <taxon>Glomerellales</taxon>
        <taxon>Glomerellaceae</taxon>
        <taxon>Colletotrichum</taxon>
        <taxon>Colletotrichum spaethianum species complex</taxon>
    </lineage>
</organism>
<proteinExistence type="predicted"/>
<sequence>MEAVSGCRRADDYRMARERARKLGLGEELGLDALLKGWEMCLFPQISRHLQCYSNQLSKWVLDFRPKVTCFVGWFEEYALSASLKVNE</sequence>
<reference evidence="1 2" key="1">
    <citation type="submission" date="2015-06" db="EMBL/GenBank/DDBJ databases">
        <title>Survival trade-offs in plant roots during colonization by closely related pathogenic and mutualistic fungi.</title>
        <authorList>
            <person name="Hacquard S."/>
            <person name="Kracher B."/>
            <person name="Hiruma K."/>
            <person name="Weinman A."/>
            <person name="Muench P."/>
            <person name="Garrido Oter R."/>
            <person name="Ver Loren van Themaat E."/>
            <person name="Dallerey J.-F."/>
            <person name="Damm U."/>
            <person name="Henrissat B."/>
            <person name="Lespinet O."/>
            <person name="Thon M."/>
            <person name="Kemen E."/>
            <person name="McHardy A.C."/>
            <person name="Schulze-Lefert P."/>
            <person name="O'Connell R.J."/>
        </authorList>
    </citation>
    <scope>NUCLEOTIDE SEQUENCE [LARGE SCALE GENOMIC DNA]</scope>
    <source>
        <strain evidence="1 2">MAFF 238704</strain>
    </source>
</reference>
<comment type="caution">
    <text evidence="1">The sequence shown here is derived from an EMBL/GenBank/DDBJ whole genome shotgun (WGS) entry which is preliminary data.</text>
</comment>
<evidence type="ECO:0000313" key="1">
    <source>
        <dbReference type="EMBL" id="KZL81394.1"/>
    </source>
</evidence>
<keyword evidence="2" id="KW-1185">Reference proteome</keyword>
<gene>
    <name evidence="1" type="ORF">CI238_00322</name>
</gene>
<dbReference type="Proteomes" id="UP000076584">
    <property type="component" value="Unassembled WGS sequence"/>
</dbReference>
<protein>
    <submittedName>
        <fullName evidence="1">Uncharacterized protein</fullName>
    </submittedName>
</protein>
<name>A0A167BIZ5_COLIC</name>
<dbReference type="EMBL" id="LFIW01001670">
    <property type="protein sequence ID" value="KZL81394.1"/>
    <property type="molecule type" value="Genomic_DNA"/>
</dbReference>
<evidence type="ECO:0000313" key="2">
    <source>
        <dbReference type="Proteomes" id="UP000076584"/>
    </source>
</evidence>
<dbReference type="AlphaFoldDB" id="A0A167BIZ5"/>
<accession>A0A167BIZ5</accession>